<evidence type="ECO:0000256" key="1">
    <source>
        <dbReference type="SAM" id="MobiDB-lite"/>
    </source>
</evidence>
<feature type="compositionally biased region" description="Polar residues" evidence="1">
    <location>
        <begin position="212"/>
        <end position="232"/>
    </location>
</feature>
<reference evidence="3" key="1">
    <citation type="journal article" date="2016" name="Sci. Rep.">
        <title>Molecular characterization of firefly nuptial gifts: a multi-omics approach sheds light on postcopulatory sexual selection.</title>
        <authorList>
            <person name="Al-Wathiqui N."/>
            <person name="Fallon T.R."/>
            <person name="South A."/>
            <person name="Weng J.K."/>
            <person name="Lewis S.M."/>
        </authorList>
    </citation>
    <scope>NUCLEOTIDE SEQUENCE</scope>
</reference>
<feature type="region of interest" description="Disordered" evidence="1">
    <location>
        <begin position="111"/>
        <end position="234"/>
    </location>
</feature>
<dbReference type="InterPro" id="IPR039253">
    <property type="entry name" value="APLF"/>
</dbReference>
<proteinExistence type="predicted"/>
<organism evidence="3">
    <name type="scientific">Photinus pyralis</name>
    <name type="common">Common eastern firefly</name>
    <name type="synonym">Lampyris pyralis</name>
    <dbReference type="NCBI Taxonomy" id="7054"/>
    <lineage>
        <taxon>Eukaryota</taxon>
        <taxon>Metazoa</taxon>
        <taxon>Ecdysozoa</taxon>
        <taxon>Arthropoda</taxon>
        <taxon>Hexapoda</taxon>
        <taxon>Insecta</taxon>
        <taxon>Pterygota</taxon>
        <taxon>Neoptera</taxon>
        <taxon>Endopterygota</taxon>
        <taxon>Coleoptera</taxon>
        <taxon>Polyphaga</taxon>
        <taxon>Elateriformia</taxon>
        <taxon>Elateroidea</taxon>
        <taxon>Lampyridae</taxon>
        <taxon>Lampyrinae</taxon>
        <taxon>Photinus</taxon>
    </lineage>
</organism>
<dbReference type="AlphaFoldDB" id="A0A1Y1LC91"/>
<evidence type="ECO:0000259" key="2">
    <source>
        <dbReference type="Pfam" id="PF10283"/>
    </source>
</evidence>
<evidence type="ECO:0000313" key="4">
    <source>
        <dbReference type="EMBL" id="KAB0804305.1"/>
    </source>
</evidence>
<dbReference type="InterPro" id="IPR019406">
    <property type="entry name" value="APLF_PBZ"/>
</dbReference>
<sequence>MISLEIYKLDCEDSAICTLNVGEHIFGRGTLLECDDKRVSRNHGLITITNEKASITSTHQNPCFYIYTNSPTVTILPRDSPVNITDGDKFALLADQFWYKLKINVNNNNELPATNAMVPEGEPESNNIEETHTPYEYNGKDDSLKRPHQDEPNSENKKMRTLNASELPQSTVDEPSPSRIDAQEISELNTEEQSDNIDTKQPNESDKGSETVADSAQNTTMPVATTSTSSNKRPWRDYCVYGKQCYRKSAAHFNEFSHPGDSDYESDPNDQRPTCSFGSDCYRKNKDHRKAYKHPRGMTGVKNPAGARPTKRNTKKTYVDESSEDDYDMDDPFMAADSSDEYECDGESNESDSESSEDAGDEEFKRMFKEAKRFTRPQKKD</sequence>
<evidence type="ECO:0000313" key="3">
    <source>
        <dbReference type="EMBL" id="JAV71254.1"/>
    </source>
</evidence>
<dbReference type="InParanoid" id="A0A1Y1LC91"/>
<dbReference type="PANTHER" id="PTHR21315">
    <property type="entry name" value="APRATAXIN AND PNK-LIKE FACTOR-RELATED"/>
    <property type="match status" value="1"/>
</dbReference>
<evidence type="ECO:0000313" key="5">
    <source>
        <dbReference type="Proteomes" id="UP000327044"/>
    </source>
</evidence>
<feature type="region of interest" description="Disordered" evidence="1">
    <location>
        <begin position="254"/>
        <end position="381"/>
    </location>
</feature>
<dbReference type="Gene3D" id="2.60.200.20">
    <property type="match status" value="1"/>
</dbReference>
<reference evidence="4" key="3">
    <citation type="submission" date="2019-08" db="EMBL/GenBank/DDBJ databases">
        <authorList>
            <consortium name="Photinus pyralis genome working group"/>
            <person name="Fallon T.R."/>
            <person name="Sander Lower S.E."/>
            <person name="Weng J.-K."/>
        </authorList>
    </citation>
    <scope>NUCLEOTIDE SEQUENCE</scope>
    <source>
        <strain evidence="4">1611_PpyrPB1</strain>
        <tissue evidence="4">Whole body</tissue>
    </source>
</reference>
<dbReference type="GO" id="GO:0035861">
    <property type="term" value="C:site of double-strand break"/>
    <property type="evidence" value="ECO:0007669"/>
    <property type="project" value="TreeGrafter"/>
</dbReference>
<gene>
    <name evidence="4" type="ORF">PPYR_01275</name>
</gene>
<dbReference type="GO" id="GO:0006302">
    <property type="term" value="P:double-strand break repair"/>
    <property type="evidence" value="ECO:0007669"/>
    <property type="project" value="InterPro"/>
</dbReference>
<feature type="compositionally biased region" description="Basic residues" evidence="1">
    <location>
        <begin position="285"/>
        <end position="296"/>
    </location>
</feature>
<dbReference type="InterPro" id="IPR008984">
    <property type="entry name" value="SMAD_FHA_dom_sf"/>
</dbReference>
<feature type="compositionally biased region" description="Acidic residues" evidence="1">
    <location>
        <begin position="338"/>
        <end position="361"/>
    </location>
</feature>
<dbReference type="EMBL" id="GEZM01060135">
    <property type="protein sequence ID" value="JAV71254.1"/>
    <property type="molecule type" value="Transcribed_RNA"/>
</dbReference>
<dbReference type="Pfam" id="PF10283">
    <property type="entry name" value="zf-CCHH"/>
    <property type="match status" value="2"/>
</dbReference>
<feature type="compositionally biased region" description="Basic and acidic residues" evidence="1">
    <location>
        <begin position="362"/>
        <end position="381"/>
    </location>
</feature>
<protein>
    <recommendedName>
        <fullName evidence="2">PBZ-type domain-containing protein</fullName>
    </recommendedName>
</protein>
<dbReference type="GO" id="GO:0008408">
    <property type="term" value="F:3'-5' exonuclease activity"/>
    <property type="evidence" value="ECO:0007669"/>
    <property type="project" value="InterPro"/>
</dbReference>
<feature type="compositionally biased region" description="Basic and acidic residues" evidence="1">
    <location>
        <begin position="197"/>
        <end position="209"/>
    </location>
</feature>
<keyword evidence="5" id="KW-1185">Reference proteome</keyword>
<feature type="domain" description="PBZ-type" evidence="2">
    <location>
        <begin position="272"/>
        <end position="295"/>
    </location>
</feature>
<dbReference type="Proteomes" id="UP000327044">
    <property type="component" value="Unassembled WGS sequence"/>
</dbReference>
<dbReference type="EMBL" id="VVIM01000001">
    <property type="protein sequence ID" value="KAB0804305.1"/>
    <property type="molecule type" value="Genomic_DNA"/>
</dbReference>
<feature type="domain" description="PBZ-type" evidence="2">
    <location>
        <begin position="238"/>
        <end position="261"/>
    </location>
</feature>
<dbReference type="GO" id="GO:0005634">
    <property type="term" value="C:nucleus"/>
    <property type="evidence" value="ECO:0007669"/>
    <property type="project" value="TreeGrafter"/>
</dbReference>
<name>A0A1Y1LC91_PHOPY</name>
<feature type="compositionally biased region" description="Polar residues" evidence="1">
    <location>
        <begin position="162"/>
        <end position="173"/>
    </location>
</feature>
<dbReference type="PANTHER" id="PTHR21315:SF2">
    <property type="entry name" value="APRATAXIN AND PNK-LIKE FACTOR"/>
    <property type="match status" value="1"/>
</dbReference>
<dbReference type="GO" id="GO:0003906">
    <property type="term" value="F:DNA-(apurinic or apyrimidinic site) endonuclease activity"/>
    <property type="evidence" value="ECO:0007669"/>
    <property type="project" value="InterPro"/>
</dbReference>
<dbReference type="SUPFAM" id="SSF49879">
    <property type="entry name" value="SMAD/FHA domain"/>
    <property type="match status" value="1"/>
</dbReference>
<feature type="compositionally biased region" description="Basic and acidic residues" evidence="1">
    <location>
        <begin position="129"/>
        <end position="158"/>
    </location>
</feature>
<feature type="compositionally biased region" description="Acidic residues" evidence="1">
    <location>
        <begin position="321"/>
        <end position="331"/>
    </location>
</feature>
<accession>A0A1Y1LC91</accession>
<dbReference type="OrthoDB" id="10256774at2759"/>
<reference evidence="4 5" key="2">
    <citation type="journal article" date="2018" name="Elife">
        <title>Firefly genomes illuminate parallel origins of bioluminescence in beetles.</title>
        <authorList>
            <person name="Fallon T.R."/>
            <person name="Lower S.E."/>
            <person name="Chang C.H."/>
            <person name="Bessho-Uehara M."/>
            <person name="Martin G.J."/>
            <person name="Bewick A.J."/>
            <person name="Behringer M."/>
            <person name="Debat H.J."/>
            <person name="Wong I."/>
            <person name="Day J.C."/>
            <person name="Suvorov A."/>
            <person name="Silva C.J."/>
            <person name="Stanger-Hall K.F."/>
            <person name="Hall D.W."/>
            <person name="Schmitz R.J."/>
            <person name="Nelson D.R."/>
            <person name="Lewis S.M."/>
            <person name="Shigenobu S."/>
            <person name="Bybee S.M."/>
            <person name="Larracuente A.M."/>
            <person name="Oba Y."/>
            <person name="Weng J.K."/>
        </authorList>
    </citation>
    <scope>NUCLEOTIDE SEQUENCE [LARGE SCALE GENOMIC DNA]</scope>
    <source>
        <strain evidence="4">1611_PpyrPB1</strain>
        <tissue evidence="4">Whole body</tissue>
    </source>
</reference>